<dbReference type="Proteomes" id="UP001057877">
    <property type="component" value="Chromosome"/>
</dbReference>
<evidence type="ECO:0000256" key="1">
    <source>
        <dbReference type="ARBA" id="ARBA00001933"/>
    </source>
</evidence>
<evidence type="ECO:0000313" key="6">
    <source>
        <dbReference type="Proteomes" id="UP001057877"/>
    </source>
</evidence>
<keyword evidence="2" id="KW-0663">Pyridoxal phosphate</keyword>
<dbReference type="EC" id="2.6.1.-" evidence="3"/>
<evidence type="ECO:0000256" key="3">
    <source>
        <dbReference type="RuleBase" id="RU000481"/>
    </source>
</evidence>
<gene>
    <name evidence="5" type="ORF">L1F29_12570</name>
</gene>
<comment type="cofactor">
    <cofactor evidence="1 3">
        <name>pyridoxal 5'-phosphate</name>
        <dbReference type="ChEBI" id="CHEBI:597326"/>
    </cofactor>
</comment>
<accession>A0ABY5SGB4</accession>
<keyword evidence="6" id="KW-1185">Reference proteome</keyword>
<name>A0ABY5SGB4_9BACL</name>
<dbReference type="InterPro" id="IPR015422">
    <property type="entry name" value="PyrdxlP-dep_Trfase_small"/>
</dbReference>
<dbReference type="InterPro" id="IPR015424">
    <property type="entry name" value="PyrdxlP-dep_Trfase"/>
</dbReference>
<dbReference type="Gene3D" id="3.90.1150.10">
    <property type="entry name" value="Aspartate Aminotransferase, domain 1"/>
    <property type="match status" value="1"/>
</dbReference>
<dbReference type="Gene3D" id="3.40.640.10">
    <property type="entry name" value="Type I PLP-dependent aspartate aminotransferase-like (Major domain)"/>
    <property type="match status" value="1"/>
</dbReference>
<dbReference type="EMBL" id="CP091430">
    <property type="protein sequence ID" value="UVI32603.1"/>
    <property type="molecule type" value="Genomic_DNA"/>
</dbReference>
<dbReference type="InterPro" id="IPR004839">
    <property type="entry name" value="Aminotransferase_I/II_large"/>
</dbReference>
<dbReference type="InterPro" id="IPR015421">
    <property type="entry name" value="PyrdxlP-dep_Trfase_major"/>
</dbReference>
<protein>
    <recommendedName>
        <fullName evidence="3">Aminotransferase</fullName>
        <ecNumber evidence="3">2.6.1.-</ecNumber>
    </recommendedName>
</protein>
<dbReference type="Pfam" id="PF00155">
    <property type="entry name" value="Aminotran_1_2"/>
    <property type="match status" value="1"/>
</dbReference>
<keyword evidence="3" id="KW-0808">Transferase</keyword>
<dbReference type="PROSITE" id="PS00105">
    <property type="entry name" value="AA_TRANSFER_CLASS_1"/>
    <property type="match status" value="1"/>
</dbReference>
<proteinExistence type="inferred from homology"/>
<evidence type="ECO:0000259" key="4">
    <source>
        <dbReference type="Pfam" id="PF00155"/>
    </source>
</evidence>
<dbReference type="GO" id="GO:0008483">
    <property type="term" value="F:transaminase activity"/>
    <property type="evidence" value="ECO:0007669"/>
    <property type="project" value="UniProtKB-KW"/>
</dbReference>
<reference evidence="5" key="1">
    <citation type="submission" date="2022-01" db="EMBL/GenBank/DDBJ databases">
        <title>Paenibacillus spongiae sp. nov., isolated from marine sponge.</title>
        <authorList>
            <person name="Li Z."/>
            <person name="Zhang M."/>
        </authorList>
    </citation>
    <scope>NUCLEOTIDE SEQUENCE</scope>
    <source>
        <strain evidence="5">PHS-Z3</strain>
    </source>
</reference>
<dbReference type="InterPro" id="IPR004838">
    <property type="entry name" value="NHTrfase_class1_PyrdxlP-BS"/>
</dbReference>
<dbReference type="CDD" id="cd00609">
    <property type="entry name" value="AAT_like"/>
    <property type="match status" value="1"/>
</dbReference>
<feature type="domain" description="Aminotransferase class I/classII large" evidence="4">
    <location>
        <begin position="27"/>
        <end position="349"/>
    </location>
</feature>
<evidence type="ECO:0000256" key="2">
    <source>
        <dbReference type="ARBA" id="ARBA00022898"/>
    </source>
</evidence>
<dbReference type="RefSeq" id="WP_258388654.1">
    <property type="nucleotide sequence ID" value="NZ_CP091430.1"/>
</dbReference>
<evidence type="ECO:0000313" key="5">
    <source>
        <dbReference type="EMBL" id="UVI32603.1"/>
    </source>
</evidence>
<keyword evidence="3 5" id="KW-0032">Aminotransferase</keyword>
<dbReference type="PANTHER" id="PTHR42885:SF1">
    <property type="entry name" value="THREONINE-PHOSPHATE DECARBOXYLASE"/>
    <property type="match status" value="1"/>
</dbReference>
<dbReference type="PANTHER" id="PTHR42885">
    <property type="entry name" value="HISTIDINOL-PHOSPHATE AMINOTRANSFERASE-RELATED"/>
    <property type="match status" value="1"/>
</dbReference>
<comment type="similarity">
    <text evidence="3">Belongs to the class-I pyridoxal-phosphate-dependent aminotransferase family.</text>
</comment>
<dbReference type="SUPFAM" id="SSF53383">
    <property type="entry name" value="PLP-dependent transferases"/>
    <property type="match status" value="1"/>
</dbReference>
<organism evidence="5 6">
    <name type="scientific">Paenibacillus spongiae</name>
    <dbReference type="NCBI Taxonomy" id="2909671"/>
    <lineage>
        <taxon>Bacteria</taxon>
        <taxon>Bacillati</taxon>
        <taxon>Bacillota</taxon>
        <taxon>Bacilli</taxon>
        <taxon>Bacillales</taxon>
        <taxon>Paenibacillaceae</taxon>
        <taxon>Paenibacillus</taxon>
    </lineage>
</organism>
<sequence>MLERYGHGGDLRTAQELFGLPADQFHDFSANMNPYGPPACVAEVLRTYTDSIDRYPDPSVRELRRKLGIHHDLDPSCVLVGNGAAELIDLAVRVYRPEVTAVTGPSFVEYADAARKCGSPIHVLPLYPENDFRLTADTIRRALLDFRRRGIQPGQALWFLGSPNNPTGQLVEPAIIRELLLEGERVIVDEAFMDFVPDAANYSLLREAEVNERLTVIRSMTKFYAIPGIRLGYAAGSPQTIAELGRLQVPWSVNSLSQQIGSAVLDEKQYAENTLTWLKQERPWLESQLSALGLRVYPGEVNYILFSIPAEFNLTSKELQHEMGVRGVLIRDASGFDGLDETFCRIAVRFREEHLRLLDVMKNVLADPSRP</sequence>